<keyword evidence="2" id="KW-0238">DNA-binding</keyword>
<evidence type="ECO:0000313" key="6">
    <source>
        <dbReference type="Proteomes" id="UP001597296"/>
    </source>
</evidence>
<feature type="domain" description="HTH marR-type" evidence="4">
    <location>
        <begin position="1"/>
        <end position="138"/>
    </location>
</feature>
<dbReference type="SUPFAM" id="SSF46785">
    <property type="entry name" value="Winged helix' DNA-binding domain"/>
    <property type="match status" value="1"/>
</dbReference>
<organism evidence="5 6">
    <name type="scientific">Phaeospirillum tilakii</name>
    <dbReference type="NCBI Taxonomy" id="741673"/>
    <lineage>
        <taxon>Bacteria</taxon>
        <taxon>Pseudomonadati</taxon>
        <taxon>Pseudomonadota</taxon>
        <taxon>Alphaproteobacteria</taxon>
        <taxon>Rhodospirillales</taxon>
        <taxon>Rhodospirillaceae</taxon>
        <taxon>Phaeospirillum</taxon>
    </lineage>
</organism>
<evidence type="ECO:0000256" key="3">
    <source>
        <dbReference type="ARBA" id="ARBA00023163"/>
    </source>
</evidence>
<keyword evidence="6" id="KW-1185">Reference proteome</keyword>
<keyword evidence="1" id="KW-0805">Transcription regulation</keyword>
<dbReference type="PANTHER" id="PTHR42756">
    <property type="entry name" value="TRANSCRIPTIONAL REGULATOR, MARR"/>
    <property type="match status" value="1"/>
</dbReference>
<dbReference type="PANTHER" id="PTHR42756:SF1">
    <property type="entry name" value="TRANSCRIPTIONAL REPRESSOR OF EMRAB OPERON"/>
    <property type="match status" value="1"/>
</dbReference>
<dbReference type="Proteomes" id="UP001597296">
    <property type="component" value="Unassembled WGS sequence"/>
</dbReference>
<reference evidence="6" key="1">
    <citation type="journal article" date="2019" name="Int. J. Syst. Evol. Microbiol.">
        <title>The Global Catalogue of Microorganisms (GCM) 10K type strain sequencing project: providing services to taxonomists for standard genome sequencing and annotation.</title>
        <authorList>
            <consortium name="The Broad Institute Genomics Platform"/>
            <consortium name="The Broad Institute Genome Sequencing Center for Infectious Disease"/>
            <person name="Wu L."/>
            <person name="Ma J."/>
        </authorList>
    </citation>
    <scope>NUCLEOTIDE SEQUENCE [LARGE SCALE GENOMIC DNA]</scope>
    <source>
        <strain evidence="6">KCTC 15012</strain>
    </source>
</reference>
<dbReference type="Pfam" id="PF12802">
    <property type="entry name" value="MarR_2"/>
    <property type="match status" value="1"/>
</dbReference>
<dbReference type="RefSeq" id="WP_377315357.1">
    <property type="nucleotide sequence ID" value="NZ_JBHUIY010000010.1"/>
</dbReference>
<name>A0ABW5CC32_9PROT</name>
<evidence type="ECO:0000256" key="1">
    <source>
        <dbReference type="ARBA" id="ARBA00023015"/>
    </source>
</evidence>
<evidence type="ECO:0000259" key="4">
    <source>
        <dbReference type="PROSITE" id="PS50995"/>
    </source>
</evidence>
<dbReference type="PROSITE" id="PS50995">
    <property type="entry name" value="HTH_MARR_2"/>
    <property type="match status" value="1"/>
</dbReference>
<sequence length="151" mass="16248">MSLDRLRSAGYMTNWAARLFALAIEQRLKPHGLATAHLPVLFALAEGAALSQKALAAAAAVEQPTMAATLNRMERDGLIARSPDPADRRSSLVSLTPAARDKLDAVRQATEAVNALALADLHEDERATFLDQLGRVVAALEQDTARRKRGP</sequence>
<dbReference type="EMBL" id="JBHUIY010000010">
    <property type="protein sequence ID" value="MFD2233563.1"/>
    <property type="molecule type" value="Genomic_DNA"/>
</dbReference>
<protein>
    <submittedName>
        <fullName evidence="5">MarR family winged helix-turn-helix transcriptional regulator</fullName>
    </submittedName>
</protein>
<dbReference type="PRINTS" id="PR00598">
    <property type="entry name" value="HTHMARR"/>
</dbReference>
<evidence type="ECO:0000256" key="2">
    <source>
        <dbReference type="ARBA" id="ARBA00023125"/>
    </source>
</evidence>
<gene>
    <name evidence="5" type="ORF">ACFSNB_07075</name>
</gene>
<proteinExistence type="predicted"/>
<dbReference type="SMART" id="SM00347">
    <property type="entry name" value="HTH_MARR"/>
    <property type="match status" value="1"/>
</dbReference>
<evidence type="ECO:0000313" key="5">
    <source>
        <dbReference type="EMBL" id="MFD2233563.1"/>
    </source>
</evidence>
<comment type="caution">
    <text evidence="5">The sequence shown here is derived from an EMBL/GenBank/DDBJ whole genome shotgun (WGS) entry which is preliminary data.</text>
</comment>
<dbReference type="InterPro" id="IPR036388">
    <property type="entry name" value="WH-like_DNA-bd_sf"/>
</dbReference>
<accession>A0ABW5CC32</accession>
<dbReference type="InterPro" id="IPR036390">
    <property type="entry name" value="WH_DNA-bd_sf"/>
</dbReference>
<dbReference type="Gene3D" id="1.10.10.10">
    <property type="entry name" value="Winged helix-like DNA-binding domain superfamily/Winged helix DNA-binding domain"/>
    <property type="match status" value="1"/>
</dbReference>
<dbReference type="InterPro" id="IPR000835">
    <property type="entry name" value="HTH_MarR-typ"/>
</dbReference>
<keyword evidence="3" id="KW-0804">Transcription</keyword>